<keyword evidence="1" id="KW-0175">Coiled coil</keyword>
<evidence type="ECO:0000256" key="1">
    <source>
        <dbReference type="SAM" id="Coils"/>
    </source>
</evidence>
<accession>A0A2G5B226</accession>
<feature type="coiled-coil region" evidence="1">
    <location>
        <begin position="70"/>
        <end position="227"/>
    </location>
</feature>
<gene>
    <name evidence="3" type="ORF">COEREDRAFT_11819</name>
</gene>
<feature type="compositionally biased region" description="Polar residues" evidence="2">
    <location>
        <begin position="344"/>
        <end position="357"/>
    </location>
</feature>
<sequence>MFIVSSVLARVRQLAETRSSLTFTNSEYDSLISQPKRLAVGHMASNDNSYTLRGMRFGGFNTFNRWDLFENNWYANLKQAAEQRQALESKLGYASNGAVEQRQQCETLKVELADALKTVIEERQKREELEAELQDTLEIAIVERQKREKLEAGLADMVETANVERHKREALEDELKDALDIVTAERQKREALKAELVSVRITAGGVKQRLDEDLQRACQRRQMLQLKMHDALNAAVGPNEQFEQLDFRLIDALDEIEELMRRHLALEMAVKNGHDIAEYNIGDAHKAMNDMLQQWEGRWEAMQRECLAENESLPAAIQPKPAGAAQLMSPPSTPQDSSGDEFSTDQCNSSVGTGFMV</sequence>
<evidence type="ECO:0000313" key="4">
    <source>
        <dbReference type="Proteomes" id="UP000242474"/>
    </source>
</evidence>
<reference evidence="3 4" key="1">
    <citation type="journal article" date="2015" name="Genome Biol. Evol.">
        <title>Phylogenomic analyses indicate that early fungi evolved digesting cell walls of algal ancestors of land plants.</title>
        <authorList>
            <person name="Chang Y."/>
            <person name="Wang S."/>
            <person name="Sekimoto S."/>
            <person name="Aerts A.L."/>
            <person name="Choi C."/>
            <person name="Clum A."/>
            <person name="LaButti K.M."/>
            <person name="Lindquist E.A."/>
            <person name="Yee Ngan C."/>
            <person name="Ohm R.A."/>
            <person name="Salamov A.A."/>
            <person name="Grigoriev I.V."/>
            <person name="Spatafora J.W."/>
            <person name="Berbee M.L."/>
        </authorList>
    </citation>
    <scope>NUCLEOTIDE SEQUENCE [LARGE SCALE GENOMIC DNA]</scope>
    <source>
        <strain evidence="3 4">NRRL 1564</strain>
    </source>
</reference>
<evidence type="ECO:0000256" key="2">
    <source>
        <dbReference type="SAM" id="MobiDB-lite"/>
    </source>
</evidence>
<dbReference type="EMBL" id="KZ303549">
    <property type="protein sequence ID" value="PIA13054.1"/>
    <property type="molecule type" value="Genomic_DNA"/>
</dbReference>
<dbReference type="Proteomes" id="UP000242474">
    <property type="component" value="Unassembled WGS sequence"/>
</dbReference>
<evidence type="ECO:0000313" key="3">
    <source>
        <dbReference type="EMBL" id="PIA13054.1"/>
    </source>
</evidence>
<feature type="region of interest" description="Disordered" evidence="2">
    <location>
        <begin position="321"/>
        <end position="357"/>
    </location>
</feature>
<organism evidence="3 4">
    <name type="scientific">Coemansia reversa (strain ATCC 12441 / NRRL 1564)</name>
    <dbReference type="NCBI Taxonomy" id="763665"/>
    <lineage>
        <taxon>Eukaryota</taxon>
        <taxon>Fungi</taxon>
        <taxon>Fungi incertae sedis</taxon>
        <taxon>Zoopagomycota</taxon>
        <taxon>Kickxellomycotina</taxon>
        <taxon>Kickxellomycetes</taxon>
        <taxon>Kickxellales</taxon>
        <taxon>Kickxellaceae</taxon>
        <taxon>Coemansia</taxon>
    </lineage>
</organism>
<name>A0A2G5B226_COERN</name>
<protein>
    <submittedName>
        <fullName evidence="3">Uncharacterized protein</fullName>
    </submittedName>
</protein>
<keyword evidence="4" id="KW-1185">Reference proteome</keyword>
<proteinExistence type="predicted"/>
<dbReference type="AlphaFoldDB" id="A0A2G5B226"/>